<sequence length="129" mass="14636">MKFEQLDVWKRASRLACDIYKATAKCKDYGFKDQVTRSAISIPSNIAEGLERDSQADQARFLYYGKGSAGELVTQIYIGIEIGFIERELGLKLINESKEVASMLAALINIRKSHIKEPEPNYNFDEPRT</sequence>
<evidence type="ECO:0000313" key="2">
    <source>
        <dbReference type="Proteomes" id="UP001161408"/>
    </source>
</evidence>
<protein>
    <recommendedName>
        <fullName evidence="3">Four helix bundle protein</fullName>
    </recommendedName>
</protein>
<dbReference type="CDD" id="cd16377">
    <property type="entry name" value="23S_rRNA_IVP_like"/>
    <property type="match status" value="1"/>
</dbReference>
<reference evidence="1" key="1">
    <citation type="journal article" date="2014" name="Int. J. Syst. Evol. Microbiol.">
        <title>Complete genome sequence of Corynebacterium casei LMG S-19264T (=DSM 44701T), isolated from a smear-ripened cheese.</title>
        <authorList>
            <consortium name="US DOE Joint Genome Institute (JGI-PGF)"/>
            <person name="Walter F."/>
            <person name="Albersmeier A."/>
            <person name="Kalinowski J."/>
            <person name="Ruckert C."/>
        </authorList>
    </citation>
    <scope>NUCLEOTIDE SEQUENCE</scope>
    <source>
        <strain evidence="1">NBRC 103034</strain>
    </source>
</reference>
<dbReference type="PANTHER" id="PTHR38471">
    <property type="entry name" value="FOUR HELIX BUNDLE PROTEIN"/>
    <property type="match status" value="1"/>
</dbReference>
<name>A0AA37RZH2_9GAMM</name>
<dbReference type="NCBIfam" id="TIGR02436">
    <property type="entry name" value="four helix bundle protein"/>
    <property type="match status" value="1"/>
</dbReference>
<dbReference type="SUPFAM" id="SSF158446">
    <property type="entry name" value="IVS-encoded protein-like"/>
    <property type="match status" value="1"/>
</dbReference>
<dbReference type="Proteomes" id="UP001161408">
    <property type="component" value="Unassembled WGS sequence"/>
</dbReference>
<dbReference type="RefSeq" id="WP_096038131.1">
    <property type="nucleotide sequence ID" value="NZ_BJXY01000056.1"/>
</dbReference>
<dbReference type="Gene3D" id="1.20.1440.60">
    <property type="entry name" value="23S rRNA-intervening sequence"/>
    <property type="match status" value="1"/>
</dbReference>
<dbReference type="InterPro" id="IPR036583">
    <property type="entry name" value="23S_rRNA_IVS_sf"/>
</dbReference>
<proteinExistence type="predicted"/>
<dbReference type="EMBL" id="BSNE01000001">
    <property type="protein sequence ID" value="GLQ01152.1"/>
    <property type="molecule type" value="Genomic_DNA"/>
</dbReference>
<dbReference type="NCBIfam" id="NF008912">
    <property type="entry name" value="PRK12275.1-6"/>
    <property type="match status" value="1"/>
</dbReference>
<dbReference type="InterPro" id="IPR012657">
    <property type="entry name" value="23S_rRNA-intervening_sequence"/>
</dbReference>
<dbReference type="PANTHER" id="PTHR38471:SF2">
    <property type="entry name" value="FOUR HELIX BUNDLE PROTEIN"/>
    <property type="match status" value="1"/>
</dbReference>
<dbReference type="AlphaFoldDB" id="A0AA37RZH2"/>
<keyword evidence="2" id="KW-1185">Reference proteome</keyword>
<reference evidence="1" key="2">
    <citation type="submission" date="2023-01" db="EMBL/GenBank/DDBJ databases">
        <title>Draft genome sequence of Pseudoalteromonas tetraodonis strain NBRC 103034.</title>
        <authorList>
            <person name="Sun Q."/>
            <person name="Mori K."/>
        </authorList>
    </citation>
    <scope>NUCLEOTIDE SEQUENCE</scope>
    <source>
        <strain evidence="1">NBRC 103034</strain>
    </source>
</reference>
<dbReference type="Pfam" id="PF05635">
    <property type="entry name" value="23S_rRNA_IVP"/>
    <property type="match status" value="1"/>
</dbReference>
<accession>A0AA37RZH2</accession>
<evidence type="ECO:0008006" key="3">
    <source>
        <dbReference type="Google" id="ProtNLM"/>
    </source>
</evidence>
<organism evidence="1 2">
    <name type="scientific">Pseudoalteromonas tetraodonis GFC</name>
    <dbReference type="NCBI Taxonomy" id="1315271"/>
    <lineage>
        <taxon>Bacteria</taxon>
        <taxon>Pseudomonadati</taxon>
        <taxon>Pseudomonadota</taxon>
        <taxon>Gammaproteobacteria</taxon>
        <taxon>Alteromonadales</taxon>
        <taxon>Pseudoalteromonadaceae</taxon>
        <taxon>Pseudoalteromonas</taxon>
    </lineage>
</organism>
<comment type="caution">
    <text evidence="1">The sequence shown here is derived from an EMBL/GenBank/DDBJ whole genome shotgun (WGS) entry which is preliminary data.</text>
</comment>
<evidence type="ECO:0000313" key="1">
    <source>
        <dbReference type="EMBL" id="GLQ01152.1"/>
    </source>
</evidence>
<gene>
    <name evidence="1" type="primary">wzd_2</name>
    <name evidence="1" type="ORF">GCM10007914_00330</name>
</gene>